<sequence>MHTKKDSKNIYKQMKFRAGIFQIKNLKNGKLYLETSCDLERAYNSDKFQLNSGLHSNKELQSDWNNLGSDQFEFSVIDELKIDDDATEIKIKSDLKEFAEMYRTELLKKGQNLYK</sequence>
<dbReference type="Gene3D" id="3.40.1440.10">
    <property type="entry name" value="GIY-YIG endonuclease"/>
    <property type="match status" value="1"/>
</dbReference>
<accession>A0AAE3LJC1</accession>
<reference evidence="1" key="1">
    <citation type="submission" date="2022-10" db="EMBL/GenBank/DDBJ databases">
        <authorList>
            <person name="Kim H.S."/>
            <person name="Kim J.-S."/>
            <person name="Suh M.K."/>
            <person name="Eom M.K."/>
            <person name="Lee J.-S."/>
        </authorList>
    </citation>
    <scope>NUCLEOTIDE SEQUENCE</scope>
    <source>
        <strain evidence="1">LIP-5</strain>
    </source>
</reference>
<comment type="caution">
    <text evidence="1">The sequence shown here is derived from an EMBL/GenBank/DDBJ whole genome shotgun (WGS) entry which is preliminary data.</text>
</comment>
<protein>
    <submittedName>
        <fullName evidence="1">GIY-YIG nuclease family protein</fullName>
    </submittedName>
</protein>
<name>A0AAE3LJC1_9BACT</name>
<dbReference type="EMBL" id="JAOTPL010000002">
    <property type="protein sequence ID" value="MCU7693463.1"/>
    <property type="molecule type" value="Genomic_DNA"/>
</dbReference>
<dbReference type="SUPFAM" id="SSF82771">
    <property type="entry name" value="GIY-YIG endonuclease"/>
    <property type="match status" value="1"/>
</dbReference>
<organism evidence="1 2">
    <name type="scientific">Haoranjiania flava</name>
    <dbReference type="NCBI Taxonomy" id="1856322"/>
    <lineage>
        <taxon>Bacteria</taxon>
        <taxon>Pseudomonadati</taxon>
        <taxon>Bacteroidota</taxon>
        <taxon>Chitinophagia</taxon>
        <taxon>Chitinophagales</taxon>
        <taxon>Chitinophagaceae</taxon>
        <taxon>Haoranjiania</taxon>
    </lineage>
</organism>
<dbReference type="Proteomes" id="UP001209317">
    <property type="component" value="Unassembled WGS sequence"/>
</dbReference>
<proteinExistence type="predicted"/>
<dbReference type="CDD" id="cd10451">
    <property type="entry name" value="GIY-YIG_LuxR_like"/>
    <property type="match status" value="1"/>
</dbReference>
<keyword evidence="2" id="KW-1185">Reference proteome</keyword>
<evidence type="ECO:0000313" key="2">
    <source>
        <dbReference type="Proteomes" id="UP001209317"/>
    </source>
</evidence>
<dbReference type="RefSeq" id="WP_263036948.1">
    <property type="nucleotide sequence ID" value="NZ_JAOTPL010000002.1"/>
</dbReference>
<dbReference type="InterPro" id="IPR035901">
    <property type="entry name" value="GIY-YIG_endonuc_sf"/>
</dbReference>
<gene>
    <name evidence="1" type="ORF">OD355_02920</name>
</gene>
<evidence type="ECO:0000313" key="1">
    <source>
        <dbReference type="EMBL" id="MCU7693463.1"/>
    </source>
</evidence>
<dbReference type="AlphaFoldDB" id="A0AAE3LJC1"/>